<dbReference type="Proteomes" id="UP001202328">
    <property type="component" value="Unassembled WGS sequence"/>
</dbReference>
<reference evidence="1" key="1">
    <citation type="submission" date="2022-04" db="EMBL/GenBank/DDBJ databases">
        <title>A functionally conserved STORR gene fusion in Papaver species that diverged 16.8 million years ago.</title>
        <authorList>
            <person name="Catania T."/>
        </authorList>
    </citation>
    <scope>NUCLEOTIDE SEQUENCE</scope>
    <source>
        <strain evidence="1">S-188037</strain>
    </source>
</reference>
<keyword evidence="2" id="KW-1185">Reference proteome</keyword>
<evidence type="ECO:0000313" key="1">
    <source>
        <dbReference type="EMBL" id="KAI3885174.1"/>
    </source>
</evidence>
<protein>
    <submittedName>
        <fullName evidence="1">Uncharacterized protein</fullName>
    </submittedName>
</protein>
<dbReference type="EMBL" id="JAJJMB010012161">
    <property type="protein sequence ID" value="KAI3885174.1"/>
    <property type="molecule type" value="Genomic_DNA"/>
</dbReference>
<name>A0AAD4SAD1_9MAGN</name>
<dbReference type="AlphaFoldDB" id="A0AAD4SAD1"/>
<organism evidence="1 2">
    <name type="scientific">Papaver atlanticum</name>
    <dbReference type="NCBI Taxonomy" id="357466"/>
    <lineage>
        <taxon>Eukaryota</taxon>
        <taxon>Viridiplantae</taxon>
        <taxon>Streptophyta</taxon>
        <taxon>Embryophyta</taxon>
        <taxon>Tracheophyta</taxon>
        <taxon>Spermatophyta</taxon>
        <taxon>Magnoliopsida</taxon>
        <taxon>Ranunculales</taxon>
        <taxon>Papaveraceae</taxon>
        <taxon>Papaveroideae</taxon>
        <taxon>Papaver</taxon>
    </lineage>
</organism>
<evidence type="ECO:0000313" key="2">
    <source>
        <dbReference type="Proteomes" id="UP001202328"/>
    </source>
</evidence>
<accession>A0AAD4SAD1</accession>
<sequence length="94" mass="11014">MLQKSTSAKPSIFDCFQPTHMEPPMAPSLFPDPSRRLCFYYKVSKKYQREKPLSASLADEVSLQRREGTKLKKKVRWLSELSSGLHDLRDRNIW</sequence>
<proteinExistence type="predicted"/>
<comment type="caution">
    <text evidence="1">The sequence shown here is derived from an EMBL/GenBank/DDBJ whole genome shotgun (WGS) entry which is preliminary data.</text>
</comment>
<gene>
    <name evidence="1" type="ORF">MKW98_002566</name>
</gene>